<dbReference type="AlphaFoldDB" id="A0AAE3M9T7"/>
<protein>
    <submittedName>
        <fullName evidence="9">M48 family metallopeptidase</fullName>
    </submittedName>
</protein>
<keyword evidence="5 6" id="KW-0482">Metalloprotease</keyword>
<comment type="similarity">
    <text evidence="6">Belongs to the peptidase M48 family.</text>
</comment>
<dbReference type="Gene3D" id="3.30.2010.10">
    <property type="entry name" value="Metalloproteases ('zincins'), catalytic domain"/>
    <property type="match status" value="1"/>
</dbReference>
<comment type="cofactor">
    <cofactor evidence="6">
        <name>Zn(2+)</name>
        <dbReference type="ChEBI" id="CHEBI:29105"/>
    </cofactor>
    <text evidence="6">Binds 1 zinc ion per subunit.</text>
</comment>
<evidence type="ECO:0000313" key="10">
    <source>
        <dbReference type="Proteomes" id="UP001209229"/>
    </source>
</evidence>
<feature type="transmembrane region" description="Helical" evidence="7">
    <location>
        <begin position="6"/>
        <end position="22"/>
    </location>
</feature>
<evidence type="ECO:0000256" key="5">
    <source>
        <dbReference type="ARBA" id="ARBA00023049"/>
    </source>
</evidence>
<evidence type="ECO:0000313" key="9">
    <source>
        <dbReference type="EMBL" id="MCW3789666.1"/>
    </source>
</evidence>
<organism evidence="9 10">
    <name type="scientific">Plebeiibacterium sediminum</name>
    <dbReference type="NCBI Taxonomy" id="2992112"/>
    <lineage>
        <taxon>Bacteria</taxon>
        <taxon>Pseudomonadati</taxon>
        <taxon>Bacteroidota</taxon>
        <taxon>Bacteroidia</taxon>
        <taxon>Marinilabiliales</taxon>
        <taxon>Marinilabiliaceae</taxon>
        <taxon>Plebeiibacterium</taxon>
    </lineage>
</organism>
<dbReference type="RefSeq" id="WP_301193213.1">
    <property type="nucleotide sequence ID" value="NZ_JAPDPJ010000154.1"/>
</dbReference>
<accession>A0AAE3M9T7</accession>
<comment type="caution">
    <text evidence="9">The sequence shown here is derived from an EMBL/GenBank/DDBJ whole genome shotgun (WGS) entry which is preliminary data.</text>
</comment>
<dbReference type="PANTHER" id="PTHR22726:SF1">
    <property type="entry name" value="METALLOENDOPEPTIDASE OMA1, MITOCHONDRIAL"/>
    <property type="match status" value="1"/>
</dbReference>
<dbReference type="GO" id="GO:0016020">
    <property type="term" value="C:membrane"/>
    <property type="evidence" value="ECO:0007669"/>
    <property type="project" value="TreeGrafter"/>
</dbReference>
<dbReference type="GO" id="GO:0051603">
    <property type="term" value="P:proteolysis involved in protein catabolic process"/>
    <property type="evidence" value="ECO:0007669"/>
    <property type="project" value="TreeGrafter"/>
</dbReference>
<name>A0AAE3M9T7_9BACT</name>
<dbReference type="EMBL" id="JAPDPJ010000154">
    <property type="protein sequence ID" value="MCW3789666.1"/>
    <property type="molecule type" value="Genomic_DNA"/>
</dbReference>
<dbReference type="Pfam" id="PF01435">
    <property type="entry name" value="Peptidase_M48"/>
    <property type="match status" value="1"/>
</dbReference>
<keyword evidence="7" id="KW-0472">Membrane</keyword>
<feature type="domain" description="Peptidase M48" evidence="8">
    <location>
        <begin position="85"/>
        <end position="238"/>
    </location>
</feature>
<keyword evidence="1 6" id="KW-0645">Protease</keyword>
<keyword evidence="4 6" id="KW-0862">Zinc</keyword>
<keyword evidence="7" id="KW-0812">Transmembrane</keyword>
<evidence type="ECO:0000256" key="3">
    <source>
        <dbReference type="ARBA" id="ARBA00022801"/>
    </source>
</evidence>
<dbReference type="GO" id="GO:0004222">
    <property type="term" value="F:metalloendopeptidase activity"/>
    <property type="evidence" value="ECO:0007669"/>
    <property type="project" value="InterPro"/>
</dbReference>
<sequence length="266" mass="31002">MKNTFVRGIILVVLFFSSWYIIKQIDWIALFKVQKVTDKTEEKLGELFWRIYNESEEENTDDYIINAIDSIITKICLKNSIDRYKIKLHILDKNEVNAFALPNGHLIIYSGLIIASDNQEELSGVLCHEIAHIENNHVMKKLIKEVGLSVLISMATGDTGSNIIKETARMISSTAFDRKLEKEADIKAVEYLINANLNPEPFGNFLYKISEKEEDSNDNLEWFKTHPNTKERAKYITEHSKNKYFNHELAISEKTWYDLQVRFQYK</sequence>
<evidence type="ECO:0000259" key="8">
    <source>
        <dbReference type="Pfam" id="PF01435"/>
    </source>
</evidence>
<dbReference type="InterPro" id="IPR051156">
    <property type="entry name" value="Mito/Outer_Membr_Metalloprot"/>
</dbReference>
<keyword evidence="2" id="KW-0479">Metal-binding</keyword>
<keyword evidence="10" id="KW-1185">Reference proteome</keyword>
<keyword evidence="7" id="KW-1133">Transmembrane helix</keyword>
<dbReference type="CDD" id="cd07332">
    <property type="entry name" value="M48C_Oma1_like"/>
    <property type="match status" value="1"/>
</dbReference>
<dbReference type="InterPro" id="IPR001915">
    <property type="entry name" value="Peptidase_M48"/>
</dbReference>
<evidence type="ECO:0000256" key="1">
    <source>
        <dbReference type="ARBA" id="ARBA00022670"/>
    </source>
</evidence>
<dbReference type="PANTHER" id="PTHR22726">
    <property type="entry name" value="METALLOENDOPEPTIDASE OMA1"/>
    <property type="match status" value="1"/>
</dbReference>
<gene>
    <name evidence="9" type="ORF">OM075_24615</name>
</gene>
<evidence type="ECO:0000256" key="4">
    <source>
        <dbReference type="ARBA" id="ARBA00022833"/>
    </source>
</evidence>
<dbReference type="Proteomes" id="UP001209229">
    <property type="component" value="Unassembled WGS sequence"/>
</dbReference>
<proteinExistence type="inferred from homology"/>
<reference evidence="9" key="1">
    <citation type="submission" date="2022-10" db="EMBL/GenBank/DDBJ databases">
        <authorList>
            <person name="Yu W.X."/>
        </authorList>
    </citation>
    <scope>NUCLEOTIDE SEQUENCE</scope>
    <source>
        <strain evidence="9">AAT</strain>
    </source>
</reference>
<keyword evidence="3 6" id="KW-0378">Hydrolase</keyword>
<dbReference type="GO" id="GO:0046872">
    <property type="term" value="F:metal ion binding"/>
    <property type="evidence" value="ECO:0007669"/>
    <property type="project" value="UniProtKB-KW"/>
</dbReference>
<evidence type="ECO:0000256" key="7">
    <source>
        <dbReference type="SAM" id="Phobius"/>
    </source>
</evidence>
<evidence type="ECO:0000256" key="6">
    <source>
        <dbReference type="RuleBase" id="RU003983"/>
    </source>
</evidence>
<evidence type="ECO:0000256" key="2">
    <source>
        <dbReference type="ARBA" id="ARBA00022723"/>
    </source>
</evidence>